<evidence type="ECO:0000256" key="2">
    <source>
        <dbReference type="ARBA" id="ARBA00023242"/>
    </source>
</evidence>
<keyword evidence="3" id="KW-0479">Metal-binding</keyword>
<dbReference type="Proteomes" id="UP000694843">
    <property type="component" value="Unplaced"/>
</dbReference>
<feature type="compositionally biased region" description="Low complexity" evidence="4">
    <location>
        <begin position="40"/>
        <end position="60"/>
    </location>
</feature>
<dbReference type="GO" id="GO:0005634">
    <property type="term" value="C:nucleus"/>
    <property type="evidence" value="ECO:0007669"/>
    <property type="project" value="UniProtKB-SubCell"/>
</dbReference>
<name>A0A8B7NTS6_HYAAZ</name>
<dbReference type="Pfam" id="PF22934">
    <property type="entry name" value="SPRTN_ZBD"/>
    <property type="match status" value="1"/>
</dbReference>
<keyword evidence="7" id="KW-0378">Hydrolase</keyword>
<evidence type="ECO:0000259" key="5">
    <source>
        <dbReference type="PROSITE" id="PS50157"/>
    </source>
</evidence>
<dbReference type="OrthoDB" id="5236983at2759"/>
<dbReference type="InterPro" id="IPR055220">
    <property type="entry name" value="SPRTN_ZBD"/>
</dbReference>
<evidence type="ECO:0000313" key="6">
    <source>
        <dbReference type="Proteomes" id="UP000694843"/>
    </source>
</evidence>
<keyword evidence="6" id="KW-1185">Reference proteome</keyword>
<keyword evidence="7" id="KW-0482">Metalloprotease</keyword>
<dbReference type="InterPro" id="IPR044245">
    <property type="entry name" value="Spartan"/>
</dbReference>
<sequence length="846" mass="92026">MSNVSYDFIFKFHAMMDTSEMDLQLAIQLQEQFEEEIRQQRSSSSSNSNNVSNSKLNTSNGSDSDNTKLTVSLVDPVWELVDPAPDVHALFCTYNDQFFWGQLHTVSVSWSPRMTVCAGVCSYEGRGGLCSIRLSVPLLKLRPRSDLVETLLHEMIHAYLFVTANNRDREGHGPEFHKHMHRINAKARTRISVYHSFHDEVAVYRQHVWQCSGPCRHRRPYYGLVKRSMNRAPGPYDRWWANHQRSCGGSYTKIREPEGYANKGVKRKATDSLNESEVKRNAKAPLPAADIRQYFTGAGKSLTVASGVTRKLPSTDAKMPSTSSVKMPKDDHLAAGNLGKSQAKLPNSDQFTANKNIRGFSSTASGVVKSVEVGNASRSKIVGFDKGLNKNSNAQKNIAGKSLGASFTDKKSGGGLTFGSGGTFVLNPRTTTTTTDRKEAEEVKARNLGNGLAVSSTGTGFKLSNGNVESTVPESGRPVSRLLLEYDARMAAHNALRESNTRAIASKKGNQGDPRTSSSRGCSAQLPTQGNCTTPSEISENKFSKSSKYSLSDSDEDCDTTKTCPLCQASISSNEFISHISVCMGDWGESENLLVEDLPLVSALSDLDAREINMNETFEDHKSTSGDNECNEPITNIPTESHKNITSATTKKIRESHLTGANSVSTQKIVDSSKPLRNIASRDVVKRNSSNDLTHDEDFVCVSDSDDEFDVRYWERPVMSVVQLSGNLAILDIATRDAATLNIATTLPAGTHSNAKTTASNYLGTEITSGPGTSMDPFGGPRAGVSSGSGISGAGASLVDGLENRDFETCMKKKDVGSAAKYPCPVCGELFTEDYITNTHIDTHFG</sequence>
<dbReference type="GeneID" id="108673809"/>
<dbReference type="KEGG" id="hazt:108673809"/>
<evidence type="ECO:0000313" key="7">
    <source>
        <dbReference type="RefSeq" id="XP_018017169.1"/>
    </source>
</evidence>
<organism evidence="6 7">
    <name type="scientific">Hyalella azteca</name>
    <name type="common">Amphipod</name>
    <dbReference type="NCBI Taxonomy" id="294128"/>
    <lineage>
        <taxon>Eukaryota</taxon>
        <taxon>Metazoa</taxon>
        <taxon>Ecdysozoa</taxon>
        <taxon>Arthropoda</taxon>
        <taxon>Crustacea</taxon>
        <taxon>Multicrustacea</taxon>
        <taxon>Malacostraca</taxon>
        <taxon>Eumalacostraca</taxon>
        <taxon>Peracarida</taxon>
        <taxon>Amphipoda</taxon>
        <taxon>Senticaudata</taxon>
        <taxon>Talitrida</taxon>
        <taxon>Talitroidea</taxon>
        <taxon>Hyalellidae</taxon>
        <taxon>Hyalella</taxon>
    </lineage>
</organism>
<evidence type="ECO:0000256" key="1">
    <source>
        <dbReference type="ARBA" id="ARBA00004123"/>
    </source>
</evidence>
<feature type="region of interest" description="Disordered" evidence="4">
    <location>
        <begin position="497"/>
        <end position="551"/>
    </location>
</feature>
<accession>A0A8B7NTS6</accession>
<dbReference type="GO" id="GO:0006974">
    <property type="term" value="P:DNA damage response"/>
    <property type="evidence" value="ECO:0007669"/>
    <property type="project" value="InterPro"/>
</dbReference>
<keyword evidence="3" id="KW-0863">Zinc-finger</keyword>
<evidence type="ECO:0000256" key="3">
    <source>
        <dbReference type="PROSITE-ProRule" id="PRU00042"/>
    </source>
</evidence>
<keyword evidence="3" id="KW-0862">Zinc</keyword>
<dbReference type="AlphaFoldDB" id="A0A8B7NTS6"/>
<feature type="region of interest" description="Disordered" evidence="4">
    <location>
        <begin position="37"/>
        <end position="67"/>
    </location>
</feature>
<proteinExistence type="predicted"/>
<reference evidence="7" key="1">
    <citation type="submission" date="2025-08" db="UniProtKB">
        <authorList>
            <consortium name="RefSeq"/>
        </authorList>
    </citation>
    <scope>IDENTIFICATION</scope>
    <source>
        <tissue evidence="7">Whole organism</tissue>
    </source>
</reference>
<dbReference type="InterPro" id="IPR013087">
    <property type="entry name" value="Znf_C2H2_type"/>
</dbReference>
<dbReference type="PROSITE" id="PS00028">
    <property type="entry name" value="ZINC_FINGER_C2H2_1"/>
    <property type="match status" value="1"/>
</dbReference>
<keyword evidence="7" id="KW-0645">Protease</keyword>
<gene>
    <name evidence="7" type="primary">LOC108673809</name>
</gene>
<protein>
    <submittedName>
        <fullName evidence="7">DNA-dependent metalloprotease SPRTN isoform X1</fullName>
    </submittedName>
</protein>
<dbReference type="GO" id="GO:0003697">
    <property type="term" value="F:single-stranded DNA binding"/>
    <property type="evidence" value="ECO:0007669"/>
    <property type="project" value="InterPro"/>
</dbReference>
<dbReference type="GO" id="GO:0008270">
    <property type="term" value="F:zinc ion binding"/>
    <property type="evidence" value="ECO:0007669"/>
    <property type="project" value="UniProtKB-KW"/>
</dbReference>
<dbReference type="GO" id="GO:0031593">
    <property type="term" value="F:polyubiquitin modification-dependent protein binding"/>
    <property type="evidence" value="ECO:0007669"/>
    <property type="project" value="TreeGrafter"/>
</dbReference>
<dbReference type="CTD" id="32480"/>
<dbReference type="PANTHER" id="PTHR21220">
    <property type="entry name" value="DNA-DEPENDENT METALLOPROTEASE SPRTN"/>
    <property type="match status" value="1"/>
</dbReference>
<dbReference type="GO" id="GO:0004222">
    <property type="term" value="F:metalloendopeptidase activity"/>
    <property type="evidence" value="ECO:0007669"/>
    <property type="project" value="InterPro"/>
</dbReference>
<dbReference type="RefSeq" id="XP_018017169.1">
    <property type="nucleotide sequence ID" value="XM_018161680.2"/>
</dbReference>
<keyword evidence="2" id="KW-0539">Nucleus</keyword>
<dbReference type="InterPro" id="IPR006640">
    <property type="entry name" value="SprT-like_domain"/>
</dbReference>
<comment type="subcellular location">
    <subcellularLocation>
        <location evidence="1">Nucleus</location>
    </subcellularLocation>
</comment>
<dbReference type="SMART" id="SM00731">
    <property type="entry name" value="SprT"/>
    <property type="match status" value="1"/>
</dbReference>
<feature type="region of interest" description="Disordered" evidence="4">
    <location>
        <begin position="770"/>
        <end position="789"/>
    </location>
</feature>
<feature type="compositionally biased region" description="Polar residues" evidence="4">
    <location>
        <begin position="513"/>
        <end position="538"/>
    </location>
</feature>
<feature type="domain" description="C2H2-type" evidence="5">
    <location>
        <begin position="822"/>
        <end position="846"/>
    </location>
</feature>
<dbReference type="Pfam" id="PF10263">
    <property type="entry name" value="SprT-like"/>
    <property type="match status" value="1"/>
</dbReference>
<evidence type="ECO:0000256" key="4">
    <source>
        <dbReference type="SAM" id="MobiDB-lite"/>
    </source>
</evidence>
<dbReference type="PANTHER" id="PTHR21220:SF0">
    <property type="entry name" value="DNA-DEPENDENT METALLOPROTEASE SPRTN"/>
    <property type="match status" value="1"/>
</dbReference>
<dbReference type="PROSITE" id="PS50157">
    <property type="entry name" value="ZINC_FINGER_C2H2_2"/>
    <property type="match status" value="1"/>
</dbReference>